<reference evidence="5" key="1">
    <citation type="submission" date="2021-06" db="EMBL/GenBank/DDBJ databases">
        <authorList>
            <person name="Kallberg Y."/>
            <person name="Tangrot J."/>
            <person name="Rosling A."/>
        </authorList>
    </citation>
    <scope>NUCLEOTIDE SEQUENCE</scope>
    <source>
        <strain evidence="5">MA453B</strain>
    </source>
</reference>
<evidence type="ECO:0000259" key="4">
    <source>
        <dbReference type="PROSITE" id="PS50166"/>
    </source>
</evidence>
<comment type="caution">
    <text evidence="5">The sequence shown here is derived from an EMBL/GenBank/DDBJ whole genome shotgun (WGS) entry which is preliminary data.</text>
</comment>
<keyword evidence="2" id="KW-0813">Transport</keyword>
<name>A0A9N9HJP7_9GLOM</name>
<evidence type="ECO:0000256" key="3">
    <source>
        <dbReference type="ARBA" id="ARBA00023242"/>
    </source>
</evidence>
<keyword evidence="3" id="KW-0539">Nucleus</keyword>
<dbReference type="GO" id="GO:0031267">
    <property type="term" value="F:small GTPase binding"/>
    <property type="evidence" value="ECO:0007669"/>
    <property type="project" value="InterPro"/>
</dbReference>
<dbReference type="PANTHER" id="PTHR10997:SF9">
    <property type="entry name" value="IMPORTIN-9"/>
    <property type="match status" value="1"/>
</dbReference>
<dbReference type="Proteomes" id="UP000789405">
    <property type="component" value="Unassembled WGS sequence"/>
</dbReference>
<evidence type="ECO:0000256" key="2">
    <source>
        <dbReference type="ARBA" id="ARBA00022448"/>
    </source>
</evidence>
<dbReference type="GO" id="GO:0006606">
    <property type="term" value="P:protein import into nucleus"/>
    <property type="evidence" value="ECO:0007669"/>
    <property type="project" value="TreeGrafter"/>
</dbReference>
<dbReference type="InterPro" id="IPR001494">
    <property type="entry name" value="Importin-beta_N"/>
</dbReference>
<feature type="domain" description="Importin N-terminal" evidence="4">
    <location>
        <begin position="23"/>
        <end position="95"/>
    </location>
</feature>
<evidence type="ECO:0000313" key="6">
    <source>
        <dbReference type="Proteomes" id="UP000789405"/>
    </source>
</evidence>
<gene>
    <name evidence="5" type="ORF">DERYTH_LOCUS11713</name>
</gene>
<dbReference type="Gene3D" id="1.25.10.10">
    <property type="entry name" value="Leucine-rich Repeat Variant"/>
    <property type="match status" value="1"/>
</dbReference>
<dbReference type="EMBL" id="CAJVPY010007365">
    <property type="protein sequence ID" value="CAG8679463.1"/>
    <property type="molecule type" value="Genomic_DNA"/>
</dbReference>
<dbReference type="OrthoDB" id="431626at2759"/>
<protein>
    <submittedName>
        <fullName evidence="5">17252_t:CDS:1</fullName>
    </submittedName>
</protein>
<dbReference type="AlphaFoldDB" id="A0A9N9HJP7"/>
<keyword evidence="6" id="KW-1185">Reference proteome</keyword>
<dbReference type="GO" id="GO:0005635">
    <property type="term" value="C:nuclear envelope"/>
    <property type="evidence" value="ECO:0007669"/>
    <property type="project" value="TreeGrafter"/>
</dbReference>
<evidence type="ECO:0000313" key="5">
    <source>
        <dbReference type="EMBL" id="CAG8679463.1"/>
    </source>
</evidence>
<accession>A0A9N9HJP7</accession>
<dbReference type="GO" id="GO:0005829">
    <property type="term" value="C:cytosol"/>
    <property type="evidence" value="ECO:0007669"/>
    <property type="project" value="TreeGrafter"/>
</dbReference>
<sequence length="264" mass="30503">MDQAVYEVLSRVLSPDPNIRMSAELRLRELSNAPEYPISLAKMTISQDVDITYLINLKNYVISHWSSTSETFAGVETTEEVKAIVREVIFNGLSDQSNKIRVASAYVISKIAHNDWPDYWPDLLDLLISLLKTGSPEQVHGAMRVMTEFVTHDITEVQFSQIAPILLPELLRILRSDQVYSYRTRGRSIAIFRHCIEILFICKEEHPEATESFLMAPVIPDWLQIFINILKQHTTNNEEREFEEYGLKLEIVKAWIVSNFYIKL</sequence>
<evidence type="ECO:0000256" key="1">
    <source>
        <dbReference type="ARBA" id="ARBA00004123"/>
    </source>
</evidence>
<dbReference type="SUPFAM" id="SSF48371">
    <property type="entry name" value="ARM repeat"/>
    <property type="match status" value="1"/>
</dbReference>
<comment type="subcellular location">
    <subcellularLocation>
        <location evidence="1">Nucleus</location>
    </subcellularLocation>
</comment>
<organism evidence="5 6">
    <name type="scientific">Dentiscutata erythropus</name>
    <dbReference type="NCBI Taxonomy" id="1348616"/>
    <lineage>
        <taxon>Eukaryota</taxon>
        <taxon>Fungi</taxon>
        <taxon>Fungi incertae sedis</taxon>
        <taxon>Mucoromycota</taxon>
        <taxon>Glomeromycotina</taxon>
        <taxon>Glomeromycetes</taxon>
        <taxon>Diversisporales</taxon>
        <taxon>Gigasporaceae</taxon>
        <taxon>Dentiscutata</taxon>
    </lineage>
</organism>
<dbReference type="SMART" id="SM00913">
    <property type="entry name" value="IBN_N"/>
    <property type="match status" value="1"/>
</dbReference>
<dbReference type="InterPro" id="IPR016024">
    <property type="entry name" value="ARM-type_fold"/>
</dbReference>
<proteinExistence type="predicted"/>
<dbReference type="InterPro" id="IPR011989">
    <property type="entry name" value="ARM-like"/>
</dbReference>
<dbReference type="PANTHER" id="PTHR10997">
    <property type="entry name" value="IMPORTIN-7, 8, 11"/>
    <property type="match status" value="1"/>
</dbReference>
<dbReference type="PROSITE" id="PS50166">
    <property type="entry name" value="IMPORTIN_B_NT"/>
    <property type="match status" value="1"/>
</dbReference>